<keyword evidence="15" id="KW-1185">Reference proteome</keyword>
<evidence type="ECO:0000256" key="8">
    <source>
        <dbReference type="ARBA" id="ARBA00022842"/>
    </source>
</evidence>
<organism evidence="14 15">
    <name type="scientific">Alkalilimnicola ehrlichii (strain ATCC BAA-1101 / DSM 17681 / MLHE-1)</name>
    <dbReference type="NCBI Taxonomy" id="187272"/>
    <lineage>
        <taxon>Bacteria</taxon>
        <taxon>Pseudomonadati</taxon>
        <taxon>Pseudomonadota</taxon>
        <taxon>Gammaproteobacteria</taxon>
        <taxon>Chromatiales</taxon>
        <taxon>Ectothiorhodospiraceae</taxon>
        <taxon>Alkalilimnicola</taxon>
    </lineage>
</organism>
<feature type="signal peptide" evidence="13">
    <location>
        <begin position="1"/>
        <end position="24"/>
    </location>
</feature>
<dbReference type="KEGG" id="aeh:Mlg_0353"/>
<evidence type="ECO:0000256" key="10">
    <source>
        <dbReference type="ARBA" id="ARBA00048540"/>
    </source>
</evidence>
<dbReference type="GO" id="GO:0046872">
    <property type="term" value="F:metal ion binding"/>
    <property type="evidence" value="ECO:0007669"/>
    <property type="project" value="UniProtKB-UniRule"/>
</dbReference>
<evidence type="ECO:0000256" key="12">
    <source>
        <dbReference type="PIRSR" id="PIRSR006268-2"/>
    </source>
</evidence>
<evidence type="ECO:0000256" key="3">
    <source>
        <dbReference type="ARBA" id="ARBA00016337"/>
    </source>
</evidence>
<dbReference type="GO" id="GO:0016740">
    <property type="term" value="F:transferase activity"/>
    <property type="evidence" value="ECO:0007669"/>
    <property type="project" value="UniProtKB-UniRule"/>
</dbReference>
<dbReference type="AlphaFoldDB" id="Q0ABS9"/>
<evidence type="ECO:0000256" key="5">
    <source>
        <dbReference type="ARBA" id="ARBA00022679"/>
    </source>
</evidence>
<dbReference type="HOGENOM" id="CLU_044403_1_2_6"/>
<gene>
    <name evidence="14" type="ordered locus">Mlg_0353</name>
</gene>
<comment type="similarity">
    <text evidence="1 11">Belongs to the ApbE family.</text>
</comment>
<proteinExistence type="inferred from homology"/>
<evidence type="ECO:0000313" key="14">
    <source>
        <dbReference type="EMBL" id="ABI55708.1"/>
    </source>
</evidence>
<keyword evidence="4 11" id="KW-0285">Flavoprotein</keyword>
<name>Q0ABS9_ALKEH</name>
<dbReference type="PIRSF" id="PIRSF006268">
    <property type="entry name" value="ApbE"/>
    <property type="match status" value="1"/>
</dbReference>
<evidence type="ECO:0000256" key="13">
    <source>
        <dbReference type="SAM" id="SignalP"/>
    </source>
</evidence>
<keyword evidence="13" id="KW-0732">Signal</keyword>
<keyword evidence="14" id="KW-0449">Lipoprotein</keyword>
<evidence type="ECO:0000256" key="1">
    <source>
        <dbReference type="ARBA" id="ARBA00008282"/>
    </source>
</evidence>
<feature type="binding site" evidence="12">
    <location>
        <position position="178"/>
    </location>
    <ligand>
        <name>Mg(2+)</name>
        <dbReference type="ChEBI" id="CHEBI:18420"/>
    </ligand>
</feature>
<evidence type="ECO:0000256" key="11">
    <source>
        <dbReference type="PIRNR" id="PIRNR006268"/>
    </source>
</evidence>
<reference evidence="15" key="1">
    <citation type="submission" date="2006-08" db="EMBL/GenBank/DDBJ databases">
        <title>Complete sequence of Alkalilimnicola ehrilichei MLHE-1.</title>
        <authorList>
            <person name="Copeland A."/>
            <person name="Lucas S."/>
            <person name="Lapidus A."/>
            <person name="Barry K."/>
            <person name="Detter J.C."/>
            <person name="Glavina del Rio T."/>
            <person name="Hammon N."/>
            <person name="Israni S."/>
            <person name="Dalin E."/>
            <person name="Tice H."/>
            <person name="Pitluck S."/>
            <person name="Sims D."/>
            <person name="Brettin T."/>
            <person name="Bruce D."/>
            <person name="Han C."/>
            <person name="Tapia R."/>
            <person name="Gilna P."/>
            <person name="Schmutz J."/>
            <person name="Larimer F."/>
            <person name="Land M."/>
            <person name="Hauser L."/>
            <person name="Kyrpides N."/>
            <person name="Mikhailova N."/>
            <person name="Oremland R.S."/>
            <person name="Hoeft S.E."/>
            <person name="Switzer-Blum J."/>
            <person name="Kulp T."/>
            <person name="King G."/>
            <person name="Tabita R."/>
            <person name="Witte B."/>
            <person name="Santini J.M."/>
            <person name="Basu P."/>
            <person name="Hollibaugh J.T."/>
            <person name="Xie G."/>
            <person name="Stolz J.F."/>
            <person name="Richardson P."/>
        </authorList>
    </citation>
    <scope>NUCLEOTIDE SEQUENCE [LARGE SCALE GENOMIC DNA]</scope>
    <source>
        <strain evidence="15">ATCC BAA-1101 / DSM 17681 / MLHE-1</strain>
    </source>
</reference>
<protein>
    <recommendedName>
        <fullName evidence="3 11">FAD:protein FMN transferase</fullName>
        <ecNumber evidence="2 11">2.7.1.180</ecNumber>
    </recommendedName>
    <alternativeName>
        <fullName evidence="9 11">Flavin transferase</fullName>
    </alternativeName>
</protein>
<dbReference type="PANTHER" id="PTHR30040">
    <property type="entry name" value="THIAMINE BIOSYNTHESIS LIPOPROTEIN APBE"/>
    <property type="match status" value="1"/>
</dbReference>
<dbReference type="InterPro" id="IPR024932">
    <property type="entry name" value="ApbE"/>
</dbReference>
<dbReference type="SUPFAM" id="SSF143631">
    <property type="entry name" value="ApbE-like"/>
    <property type="match status" value="1"/>
</dbReference>
<dbReference type="OrthoDB" id="9778595at2"/>
<comment type="cofactor">
    <cofactor evidence="12">
        <name>Mg(2+)</name>
        <dbReference type="ChEBI" id="CHEBI:18420"/>
    </cofactor>
    <cofactor evidence="12">
        <name>Mn(2+)</name>
        <dbReference type="ChEBI" id="CHEBI:29035"/>
    </cofactor>
    <text evidence="12">Magnesium. Can also use manganese.</text>
</comment>
<dbReference type="eggNOG" id="COG1477">
    <property type="taxonomic scope" value="Bacteria"/>
</dbReference>
<keyword evidence="5 11" id="KW-0808">Transferase</keyword>
<dbReference type="RefSeq" id="WP_011628104.1">
    <property type="nucleotide sequence ID" value="NC_008340.1"/>
</dbReference>
<dbReference type="Proteomes" id="UP000001962">
    <property type="component" value="Chromosome"/>
</dbReference>
<evidence type="ECO:0000256" key="4">
    <source>
        <dbReference type="ARBA" id="ARBA00022630"/>
    </source>
</evidence>
<keyword evidence="7 11" id="KW-0274">FAD</keyword>
<dbReference type="InterPro" id="IPR003374">
    <property type="entry name" value="ApbE-like_sf"/>
</dbReference>
<accession>Q0ABS9</accession>
<sequence>MSRFRLIRLATLLGLAALVLNACSGEELQHRERFYALGTLVEVTIHGQPERTALAAADRVRRRLEDYQQRWHPAGDGELGQINRALAAGETSPAASDELLALLATGRELERLSGGLFTPAIGELIRLWGFEDDGRDAQRPDPQALEAWLSARPSLRDLREEDGRLASDHTGLRLNLGGYAKGYLIGQAVDDLRRQGIERAVVNVGGDLLTLGEPRGRPWRIGIRHPHQEGIIASLEVGADTAVFTSGDYERDFEQDGERYHHILDPRSGHPARGLSAATVVHSDPVRADAASTALMLAGPEDWPAVARRLGVQRIMLVEPDGRIHLTESMQAHLRVEQTPEAGVRSWPDP</sequence>
<dbReference type="Gene3D" id="3.10.520.10">
    <property type="entry name" value="ApbE-like domains"/>
    <property type="match status" value="1"/>
</dbReference>
<keyword evidence="8 11" id="KW-0460">Magnesium</keyword>
<comment type="catalytic activity">
    <reaction evidence="10 11">
        <text>L-threonyl-[protein] + FAD = FMN-L-threonyl-[protein] + AMP + H(+)</text>
        <dbReference type="Rhea" id="RHEA:36847"/>
        <dbReference type="Rhea" id="RHEA-COMP:11060"/>
        <dbReference type="Rhea" id="RHEA-COMP:11061"/>
        <dbReference type="ChEBI" id="CHEBI:15378"/>
        <dbReference type="ChEBI" id="CHEBI:30013"/>
        <dbReference type="ChEBI" id="CHEBI:57692"/>
        <dbReference type="ChEBI" id="CHEBI:74257"/>
        <dbReference type="ChEBI" id="CHEBI:456215"/>
        <dbReference type="EC" id="2.7.1.180"/>
    </reaction>
</comment>
<dbReference type="EC" id="2.7.1.180" evidence="2 11"/>
<evidence type="ECO:0000256" key="6">
    <source>
        <dbReference type="ARBA" id="ARBA00022723"/>
    </source>
</evidence>
<evidence type="ECO:0000256" key="2">
    <source>
        <dbReference type="ARBA" id="ARBA00011955"/>
    </source>
</evidence>
<evidence type="ECO:0000256" key="7">
    <source>
        <dbReference type="ARBA" id="ARBA00022827"/>
    </source>
</evidence>
<dbReference type="EMBL" id="CP000453">
    <property type="protein sequence ID" value="ABI55708.1"/>
    <property type="molecule type" value="Genomic_DNA"/>
</dbReference>
<feature type="chain" id="PRO_5039888729" description="FAD:protein FMN transferase" evidence="13">
    <location>
        <begin position="25"/>
        <end position="350"/>
    </location>
</feature>
<feature type="binding site" evidence="12">
    <location>
        <position position="289"/>
    </location>
    <ligand>
        <name>Mg(2+)</name>
        <dbReference type="ChEBI" id="CHEBI:18420"/>
    </ligand>
</feature>
<keyword evidence="6 11" id="KW-0479">Metal-binding</keyword>
<evidence type="ECO:0000256" key="9">
    <source>
        <dbReference type="ARBA" id="ARBA00031306"/>
    </source>
</evidence>
<evidence type="ECO:0000313" key="15">
    <source>
        <dbReference type="Proteomes" id="UP000001962"/>
    </source>
</evidence>
<dbReference type="Pfam" id="PF02424">
    <property type="entry name" value="ApbE"/>
    <property type="match status" value="1"/>
</dbReference>
<dbReference type="PANTHER" id="PTHR30040:SF2">
    <property type="entry name" value="FAD:PROTEIN FMN TRANSFERASE"/>
    <property type="match status" value="1"/>
</dbReference>
<feature type="binding site" evidence="12">
    <location>
        <position position="293"/>
    </location>
    <ligand>
        <name>Mg(2+)</name>
        <dbReference type="ChEBI" id="CHEBI:18420"/>
    </ligand>
</feature>